<proteinExistence type="predicted"/>
<dbReference type="InterPro" id="IPR055284">
    <property type="entry name" value="Galaxin-like"/>
</dbReference>
<sequence length="428" mass="48399">MSCCGNNYTKSDGCCNQTTPFNRTHSRCVRDKVVPLGHDYCNGTMFNRQKQRCCEDSTLWKISSNDRRFRCCGSEVYDKRTKQCCRGSGEKKIQPKTGQCCGTGLYDSSQELCCKNQVFPSFGRRQCCGKGTYDPAHQECCGGRAMKKGLQICCKGTIYTIDYKLHLRCCGNNVYYSTTHLCCKNGIKIEKTSPNHTRCCKRNATYYSCEKQEWEKANSVCGKVSFDKQSDLCCNSEIHRGAIKTGKRCCNPGTLAYDPRNQACCYGEVKRKTERPELQFEAAWAMTNIASGTSNQTKFVMKAWAVPNFKQEKTKSDFCGKQSYDKKSDLCCNNEIHRGAHKMGKRCCNPGTLTYDPRNQICCHGEVKRIAERPELQLDFLGPDKYRVGTQQPDQVCDEGLGLSKLHKSHILDPHLAEMFSAIGYGLW</sequence>
<feature type="domain" description="Galaxin-like repeats" evidence="1">
    <location>
        <begin position="168"/>
        <end position="274"/>
    </location>
</feature>
<organism evidence="2">
    <name type="scientific">Magallana gigas</name>
    <name type="common">Pacific oyster</name>
    <name type="synonym">Crassostrea gigas</name>
    <dbReference type="NCBI Taxonomy" id="29159"/>
    <lineage>
        <taxon>Eukaryota</taxon>
        <taxon>Metazoa</taxon>
        <taxon>Spiralia</taxon>
        <taxon>Lophotrochozoa</taxon>
        <taxon>Mollusca</taxon>
        <taxon>Bivalvia</taxon>
        <taxon>Autobranchia</taxon>
        <taxon>Pteriomorphia</taxon>
        <taxon>Ostreida</taxon>
        <taxon>Ostreoidea</taxon>
        <taxon>Ostreidae</taxon>
        <taxon>Magallana</taxon>
    </lineage>
</organism>
<dbReference type="InterPro" id="IPR056601">
    <property type="entry name" value="Galaxin_dom"/>
</dbReference>
<dbReference type="EMBL" id="JH816588">
    <property type="protein sequence ID" value="EKC18903.1"/>
    <property type="molecule type" value="Genomic_DNA"/>
</dbReference>
<dbReference type="InterPro" id="IPR011989">
    <property type="entry name" value="ARM-like"/>
</dbReference>
<evidence type="ECO:0000259" key="1">
    <source>
        <dbReference type="Pfam" id="PF24748"/>
    </source>
</evidence>
<gene>
    <name evidence="2" type="ORF">CGI_10010566</name>
</gene>
<dbReference type="Gene3D" id="1.25.10.10">
    <property type="entry name" value="Leucine-rich Repeat Variant"/>
    <property type="match status" value="1"/>
</dbReference>
<feature type="domain" description="Galaxin-like repeats" evidence="1">
    <location>
        <begin position="313"/>
        <end position="370"/>
    </location>
</feature>
<dbReference type="Pfam" id="PF24748">
    <property type="entry name" value="Galaxin_repeat"/>
    <property type="match status" value="3"/>
</dbReference>
<accession>K1PBN9</accession>
<reference evidence="2" key="1">
    <citation type="journal article" date="2012" name="Nature">
        <title>The oyster genome reveals stress adaptation and complexity of shell formation.</title>
        <authorList>
            <person name="Zhang G."/>
            <person name="Fang X."/>
            <person name="Guo X."/>
            <person name="Li L."/>
            <person name="Luo R."/>
            <person name="Xu F."/>
            <person name="Yang P."/>
            <person name="Zhang L."/>
            <person name="Wang X."/>
            <person name="Qi H."/>
            <person name="Xiong Z."/>
            <person name="Que H."/>
            <person name="Xie Y."/>
            <person name="Holland P.W."/>
            <person name="Paps J."/>
            <person name="Zhu Y."/>
            <person name="Wu F."/>
            <person name="Chen Y."/>
            <person name="Wang J."/>
            <person name="Peng C."/>
            <person name="Meng J."/>
            <person name="Yang L."/>
            <person name="Liu J."/>
            <person name="Wen B."/>
            <person name="Zhang N."/>
            <person name="Huang Z."/>
            <person name="Zhu Q."/>
            <person name="Feng Y."/>
            <person name="Mount A."/>
            <person name="Hedgecock D."/>
            <person name="Xu Z."/>
            <person name="Liu Y."/>
            <person name="Domazet-Loso T."/>
            <person name="Du Y."/>
            <person name="Sun X."/>
            <person name="Zhang S."/>
            <person name="Liu B."/>
            <person name="Cheng P."/>
            <person name="Jiang X."/>
            <person name="Li J."/>
            <person name="Fan D."/>
            <person name="Wang W."/>
            <person name="Fu W."/>
            <person name="Wang T."/>
            <person name="Wang B."/>
            <person name="Zhang J."/>
            <person name="Peng Z."/>
            <person name="Li Y."/>
            <person name="Li N."/>
            <person name="Wang J."/>
            <person name="Chen M."/>
            <person name="He Y."/>
            <person name="Tan F."/>
            <person name="Song X."/>
            <person name="Zheng Q."/>
            <person name="Huang R."/>
            <person name="Yang H."/>
            <person name="Du X."/>
            <person name="Chen L."/>
            <person name="Yang M."/>
            <person name="Gaffney P.M."/>
            <person name="Wang S."/>
            <person name="Luo L."/>
            <person name="She Z."/>
            <person name="Ming Y."/>
            <person name="Huang W."/>
            <person name="Zhang S."/>
            <person name="Huang B."/>
            <person name="Zhang Y."/>
            <person name="Qu T."/>
            <person name="Ni P."/>
            <person name="Miao G."/>
            <person name="Wang J."/>
            <person name="Wang Q."/>
            <person name="Steinberg C.E."/>
            <person name="Wang H."/>
            <person name="Li N."/>
            <person name="Qian L."/>
            <person name="Zhang G."/>
            <person name="Li Y."/>
            <person name="Yang H."/>
            <person name="Liu X."/>
            <person name="Wang J."/>
            <person name="Yin Y."/>
            <person name="Wang J."/>
        </authorList>
    </citation>
    <scope>NUCLEOTIDE SEQUENCE [LARGE SCALE GENOMIC DNA]</scope>
    <source>
        <strain evidence="2">05x7-T-G4-1.051#20</strain>
    </source>
</reference>
<dbReference type="AlphaFoldDB" id="K1PBN9"/>
<protein>
    <submittedName>
        <fullName evidence="2">Importin subunit alpha-2</fullName>
    </submittedName>
</protein>
<evidence type="ECO:0000313" key="2">
    <source>
        <dbReference type="EMBL" id="EKC18903.1"/>
    </source>
</evidence>
<feature type="domain" description="Galaxin-like repeats" evidence="1">
    <location>
        <begin position="14"/>
        <end position="143"/>
    </location>
</feature>
<dbReference type="PANTHER" id="PTHR34490">
    <property type="entry name" value="PROTEIN CBG12054-RELATED"/>
    <property type="match status" value="1"/>
</dbReference>
<dbReference type="HOGENOM" id="CLU_641329_0_0_1"/>
<name>K1PBN9_MAGGI</name>
<dbReference type="InParanoid" id="K1PBN9"/>